<protein>
    <submittedName>
        <fullName evidence="2">Uncharacterized protein</fullName>
    </submittedName>
</protein>
<dbReference type="Proteomes" id="UP001162164">
    <property type="component" value="Unassembled WGS sequence"/>
</dbReference>
<sequence>MDSFYDVPRRAPVPTPYRKAPVVPEVSMICHQKTTTNDYMPYHNWKIQQNCNILTSNRENIRPRTFNRSPQDTSHILKKHVRFESPMLQQRPSLTYEPFNKKKVVVQTENACARVIDEPDGVTKCTPPLNGKTFEEIYMANVPMRQLDLSIIDLPNNAKKAVKTPVVSEEKINDSTDIKNENLRQIEKDKENVMPKTYREFLETQRKVARENKRDVNDSVTDIFNYKKSKTFNNSKNIEQNKQFINETNLNTFKCIKNDETARLKEAERKNSYDLPVRNNSDTQTSVFHVTQQTDDKPEEKNDALEITNKDLLKIIAQQNEQLLILQKQVAMLLNKDHPKQIEAGYQHANENCITSTQNENFRRLSQDTMNTPRKRGMSKFSIDLMTSFEVAIRPQHNKQNFVNYEPKIQEITETDSVTIGAESEKNDKTVVDSSLHLQEPVRVREMCPSPEPSININMNDYDSSEDDEVTASEIGATFYHNLMGQVNNILKKAQVQTREDFSGRECRKNAVYSENGRDKTMDRVKEATLKHLRSIGVTIGSMDTSDSINFGNESRDYSPTEVSFAVKQILMKYLPDDQLAKIQCKQGPGMADKAKNPEVFAQRPEFSFASVEYMRKYNLIPNNEVNPKEQVAKLPNAQKMEGPKILDITALKMQPKLL</sequence>
<evidence type="ECO:0000313" key="2">
    <source>
        <dbReference type="EMBL" id="KAJ8976944.1"/>
    </source>
</evidence>
<feature type="coiled-coil region" evidence="1">
    <location>
        <begin position="302"/>
        <end position="336"/>
    </location>
</feature>
<organism evidence="2 3">
    <name type="scientific">Molorchus minor</name>
    <dbReference type="NCBI Taxonomy" id="1323400"/>
    <lineage>
        <taxon>Eukaryota</taxon>
        <taxon>Metazoa</taxon>
        <taxon>Ecdysozoa</taxon>
        <taxon>Arthropoda</taxon>
        <taxon>Hexapoda</taxon>
        <taxon>Insecta</taxon>
        <taxon>Pterygota</taxon>
        <taxon>Neoptera</taxon>
        <taxon>Endopterygota</taxon>
        <taxon>Coleoptera</taxon>
        <taxon>Polyphaga</taxon>
        <taxon>Cucujiformia</taxon>
        <taxon>Chrysomeloidea</taxon>
        <taxon>Cerambycidae</taxon>
        <taxon>Lamiinae</taxon>
        <taxon>Monochamini</taxon>
        <taxon>Molorchus</taxon>
    </lineage>
</organism>
<comment type="caution">
    <text evidence="2">The sequence shown here is derived from an EMBL/GenBank/DDBJ whole genome shotgun (WGS) entry which is preliminary data.</text>
</comment>
<dbReference type="EMBL" id="JAPWTJ010000607">
    <property type="protein sequence ID" value="KAJ8976944.1"/>
    <property type="molecule type" value="Genomic_DNA"/>
</dbReference>
<evidence type="ECO:0000256" key="1">
    <source>
        <dbReference type="SAM" id="Coils"/>
    </source>
</evidence>
<proteinExistence type="predicted"/>
<keyword evidence="1" id="KW-0175">Coiled coil</keyword>
<accession>A0ABQ9JH75</accession>
<gene>
    <name evidence="2" type="ORF">NQ317_010140</name>
</gene>
<evidence type="ECO:0000313" key="3">
    <source>
        <dbReference type="Proteomes" id="UP001162164"/>
    </source>
</evidence>
<name>A0ABQ9JH75_9CUCU</name>
<keyword evidence="3" id="KW-1185">Reference proteome</keyword>
<reference evidence="2" key="1">
    <citation type="journal article" date="2023" name="Insect Mol. Biol.">
        <title>Genome sequencing provides insights into the evolution of gene families encoding plant cell wall-degrading enzymes in longhorned beetles.</title>
        <authorList>
            <person name="Shin N.R."/>
            <person name="Okamura Y."/>
            <person name="Kirsch R."/>
            <person name="Pauchet Y."/>
        </authorList>
    </citation>
    <scope>NUCLEOTIDE SEQUENCE</scope>
    <source>
        <strain evidence="2">MMC_N1</strain>
    </source>
</reference>